<keyword evidence="2" id="KW-1185">Reference proteome</keyword>
<sequence length="54" mass="6494">MPRKPRRRFLNNNDDSDAHMNVLARCLKGRERARDRLIARPRYIDEEIEVMEVA</sequence>
<organism evidence="1 2">
    <name type="scientific">Phytophthora sojae (strain P6497)</name>
    <name type="common">Soybean stem and root rot agent</name>
    <name type="synonym">Phytophthora megasperma f. sp. glycines</name>
    <dbReference type="NCBI Taxonomy" id="1094619"/>
    <lineage>
        <taxon>Eukaryota</taxon>
        <taxon>Sar</taxon>
        <taxon>Stramenopiles</taxon>
        <taxon>Oomycota</taxon>
        <taxon>Peronosporomycetes</taxon>
        <taxon>Peronosporales</taxon>
        <taxon>Peronosporaceae</taxon>
        <taxon>Phytophthora</taxon>
    </lineage>
</organism>
<reference evidence="1 2" key="1">
    <citation type="journal article" date="2006" name="Science">
        <title>Phytophthora genome sequences uncover evolutionary origins and mechanisms of pathogenesis.</title>
        <authorList>
            <person name="Tyler B.M."/>
            <person name="Tripathy S."/>
            <person name="Zhang X."/>
            <person name="Dehal P."/>
            <person name="Jiang R.H."/>
            <person name="Aerts A."/>
            <person name="Arredondo F.D."/>
            <person name="Baxter L."/>
            <person name="Bensasson D."/>
            <person name="Beynon J.L."/>
            <person name="Chapman J."/>
            <person name="Damasceno C.M."/>
            <person name="Dorrance A.E."/>
            <person name="Dou D."/>
            <person name="Dickerman A.W."/>
            <person name="Dubchak I.L."/>
            <person name="Garbelotto M."/>
            <person name="Gijzen M."/>
            <person name="Gordon S.G."/>
            <person name="Govers F."/>
            <person name="Grunwald N.J."/>
            <person name="Huang W."/>
            <person name="Ivors K.L."/>
            <person name="Jones R.W."/>
            <person name="Kamoun S."/>
            <person name="Krampis K."/>
            <person name="Lamour K.H."/>
            <person name="Lee M.K."/>
            <person name="McDonald W.H."/>
            <person name="Medina M."/>
            <person name="Meijer H.J."/>
            <person name="Nordberg E.K."/>
            <person name="Maclean D.J."/>
            <person name="Ospina-Giraldo M.D."/>
            <person name="Morris P.F."/>
            <person name="Phuntumart V."/>
            <person name="Putnam N.H."/>
            <person name="Rash S."/>
            <person name="Rose J.K."/>
            <person name="Sakihama Y."/>
            <person name="Salamov A.A."/>
            <person name="Savidor A."/>
            <person name="Scheuring C.F."/>
            <person name="Smith B.M."/>
            <person name="Sobral B.W."/>
            <person name="Terry A."/>
            <person name="Torto-Alalibo T.A."/>
            <person name="Win J."/>
            <person name="Xu Z."/>
            <person name="Zhang H."/>
            <person name="Grigoriev I.V."/>
            <person name="Rokhsar D.S."/>
            <person name="Boore J.L."/>
        </authorList>
    </citation>
    <scope>NUCLEOTIDE SEQUENCE [LARGE SCALE GENOMIC DNA]</scope>
    <source>
        <strain evidence="1 2">P6497</strain>
    </source>
</reference>
<dbReference type="KEGG" id="psoj:PHYSODRAFT_333257"/>
<gene>
    <name evidence="1" type="ORF">PHYSODRAFT_333257</name>
</gene>
<name>G4ZLT1_PHYSP</name>
<dbReference type="AlphaFoldDB" id="G4ZLT1"/>
<dbReference type="EMBL" id="JH159155">
    <property type="protein sequence ID" value="EGZ14974.1"/>
    <property type="molecule type" value="Genomic_DNA"/>
</dbReference>
<proteinExistence type="predicted"/>
<dbReference type="Proteomes" id="UP000002640">
    <property type="component" value="Unassembled WGS sequence"/>
</dbReference>
<evidence type="ECO:0000313" key="1">
    <source>
        <dbReference type="EMBL" id="EGZ14974.1"/>
    </source>
</evidence>
<dbReference type="RefSeq" id="XP_009528723.1">
    <property type="nucleotide sequence ID" value="XM_009530428.1"/>
</dbReference>
<dbReference type="InParanoid" id="G4ZLT1"/>
<accession>G4ZLT1</accession>
<dbReference type="SMR" id="G4ZLT1"/>
<protein>
    <submittedName>
        <fullName evidence="1">Uncharacterized protein</fullName>
    </submittedName>
</protein>
<dbReference type="GeneID" id="20646634"/>
<evidence type="ECO:0000313" key="2">
    <source>
        <dbReference type="Proteomes" id="UP000002640"/>
    </source>
</evidence>